<sequence length="193" mass="20813">MKRLITSVTVVVAIIATATPASTAEIKYELRPLNSGKCLDVVNGSRANGARIQQWTCSGNSQQKWYIRSTGHVSGEVYSIVSAHSGACLDLRDNNSGNGAVVQQWTCSGGYNQKWWLTWDAGMGAYRIKADVGQRCLDVTGASTANGYMQTWDCFAPGTRNQRFRLSPDSPRNAFSSHQNGRPAAAFASTATG</sequence>
<evidence type="ECO:0000256" key="2">
    <source>
        <dbReference type="SAM" id="SignalP"/>
    </source>
</evidence>
<dbReference type="InterPro" id="IPR000772">
    <property type="entry name" value="Ricin_B_lectin"/>
</dbReference>
<accession>A0A5M3WGA7</accession>
<reference evidence="4 5" key="1">
    <citation type="submission" date="2019-10" db="EMBL/GenBank/DDBJ databases">
        <title>Whole genome shotgun sequence of Acrocarpospora corrugata NBRC 13972.</title>
        <authorList>
            <person name="Ichikawa N."/>
            <person name="Kimura A."/>
            <person name="Kitahashi Y."/>
            <person name="Komaki H."/>
            <person name="Oguchi A."/>
        </authorList>
    </citation>
    <scope>NUCLEOTIDE SEQUENCE [LARGE SCALE GENOMIC DNA]</scope>
    <source>
        <strain evidence="4 5">NBRC 13972</strain>
    </source>
</reference>
<dbReference type="CDD" id="cd00161">
    <property type="entry name" value="beta-trefoil_Ricin-like"/>
    <property type="match status" value="1"/>
</dbReference>
<evidence type="ECO:0000256" key="1">
    <source>
        <dbReference type="SAM" id="MobiDB-lite"/>
    </source>
</evidence>
<dbReference type="SMART" id="SM00458">
    <property type="entry name" value="RICIN"/>
    <property type="match status" value="1"/>
</dbReference>
<evidence type="ECO:0000259" key="3">
    <source>
        <dbReference type="SMART" id="SM00458"/>
    </source>
</evidence>
<dbReference type="Gene3D" id="2.80.10.50">
    <property type="match status" value="3"/>
</dbReference>
<dbReference type="Pfam" id="PF14200">
    <property type="entry name" value="RicinB_lectin_2"/>
    <property type="match status" value="2"/>
</dbReference>
<dbReference type="PROSITE" id="PS50231">
    <property type="entry name" value="RICIN_B_LECTIN"/>
    <property type="match status" value="1"/>
</dbReference>
<dbReference type="SUPFAM" id="SSF50370">
    <property type="entry name" value="Ricin B-like lectins"/>
    <property type="match status" value="1"/>
</dbReference>
<dbReference type="EMBL" id="BLAD01000100">
    <property type="protein sequence ID" value="GES05428.1"/>
    <property type="molecule type" value="Genomic_DNA"/>
</dbReference>
<dbReference type="Proteomes" id="UP000334990">
    <property type="component" value="Unassembled WGS sequence"/>
</dbReference>
<feature type="domain" description="Ricin B lectin" evidence="3">
    <location>
        <begin position="24"/>
        <end position="167"/>
    </location>
</feature>
<dbReference type="InterPro" id="IPR035992">
    <property type="entry name" value="Ricin_B-like_lectins"/>
</dbReference>
<dbReference type="AlphaFoldDB" id="A0A5M3WGA7"/>
<protein>
    <recommendedName>
        <fullName evidence="3">Ricin B lectin domain-containing protein</fullName>
    </recommendedName>
</protein>
<dbReference type="RefSeq" id="WP_155341435.1">
    <property type="nucleotide sequence ID" value="NZ_BAAABN010000026.1"/>
</dbReference>
<proteinExistence type="predicted"/>
<comment type="caution">
    <text evidence="4">The sequence shown here is derived from an EMBL/GenBank/DDBJ whole genome shotgun (WGS) entry which is preliminary data.</text>
</comment>
<feature type="signal peptide" evidence="2">
    <location>
        <begin position="1"/>
        <end position="23"/>
    </location>
</feature>
<evidence type="ECO:0000313" key="4">
    <source>
        <dbReference type="EMBL" id="GES05428.1"/>
    </source>
</evidence>
<gene>
    <name evidence="4" type="ORF">Acor_74960</name>
</gene>
<organism evidence="4 5">
    <name type="scientific">Acrocarpospora corrugata</name>
    <dbReference type="NCBI Taxonomy" id="35763"/>
    <lineage>
        <taxon>Bacteria</taxon>
        <taxon>Bacillati</taxon>
        <taxon>Actinomycetota</taxon>
        <taxon>Actinomycetes</taxon>
        <taxon>Streptosporangiales</taxon>
        <taxon>Streptosporangiaceae</taxon>
        <taxon>Acrocarpospora</taxon>
    </lineage>
</organism>
<dbReference type="OrthoDB" id="273314at2"/>
<feature type="region of interest" description="Disordered" evidence="1">
    <location>
        <begin position="166"/>
        <end position="193"/>
    </location>
</feature>
<name>A0A5M3WGA7_9ACTN</name>
<keyword evidence="5" id="KW-1185">Reference proteome</keyword>
<keyword evidence="2" id="KW-0732">Signal</keyword>
<feature type="chain" id="PRO_5024303371" description="Ricin B lectin domain-containing protein" evidence="2">
    <location>
        <begin position="24"/>
        <end position="193"/>
    </location>
</feature>
<evidence type="ECO:0000313" key="5">
    <source>
        <dbReference type="Proteomes" id="UP000334990"/>
    </source>
</evidence>